<dbReference type="Gene3D" id="3.20.20.100">
    <property type="entry name" value="NADP-dependent oxidoreductase domain"/>
    <property type="match status" value="1"/>
</dbReference>
<dbReference type="GO" id="GO:0016491">
    <property type="term" value="F:oxidoreductase activity"/>
    <property type="evidence" value="ECO:0007669"/>
    <property type="project" value="InterPro"/>
</dbReference>
<sequence>MLSAGRLRSTTRLRSAAAVRSCCRAVHSGRATPEATRLYADRFPNLATATVPKKGWTVSQAGFGGYRVKQGVAMHGEALSSALSAGINVMDTSSHFENGDSERLIGTVLSEKVKQGELARESVVIITKAGYLMSPKNAAPRYPFEHAVVADRVAHSIAPEFLEREITASLQRLGLETIDVFMLNNPERLLIDKRFELPQVYECIARAAQHLDKEVERGRIASYGLCSNSLPNRSAHDHISLPQILASMHDLQANHSQNFVAIEYPFNIFEHDAYDRWFDGAESLMECASINRLFQFCHRPIMAIANGSIRVLSTNLGISVDEEPTVVQTLSEAFETVSQLELALPELLGGTSDDTALVAKFVWGQVLSDNLTRLSQNMFAAKHYLQRQVFPALERDIQILLEESQGAQNEADIVRWAGLYQKHYRELEAAFLNLSAVSLVRANTDLARILGATAQPDSILSESDPLAATAIRMTRSALAASAALPEDQADSDRSQEGCVLVGMRNPKYVPDVIKALSDPVLKPDAVDRILQSAALA</sequence>
<name>A0A507DV66_9FUNG</name>
<dbReference type="SUPFAM" id="SSF51430">
    <property type="entry name" value="NAD(P)-linked oxidoreductase"/>
    <property type="match status" value="1"/>
</dbReference>
<evidence type="ECO:0000313" key="2">
    <source>
        <dbReference type="EMBL" id="TPX55446.1"/>
    </source>
</evidence>
<dbReference type="Proteomes" id="UP000318582">
    <property type="component" value="Unassembled WGS sequence"/>
</dbReference>
<dbReference type="PANTHER" id="PTHR42686">
    <property type="entry name" value="GH17980P-RELATED"/>
    <property type="match status" value="1"/>
</dbReference>
<keyword evidence="3" id="KW-1185">Reference proteome</keyword>
<dbReference type="EMBL" id="QEAQ01000109">
    <property type="protein sequence ID" value="TPX55446.1"/>
    <property type="molecule type" value="Genomic_DNA"/>
</dbReference>
<dbReference type="GO" id="GO:0005829">
    <property type="term" value="C:cytosol"/>
    <property type="evidence" value="ECO:0007669"/>
    <property type="project" value="TreeGrafter"/>
</dbReference>
<dbReference type="PANTHER" id="PTHR42686:SF1">
    <property type="entry name" value="GH17980P-RELATED"/>
    <property type="match status" value="1"/>
</dbReference>
<dbReference type="InterPro" id="IPR036812">
    <property type="entry name" value="NAD(P)_OxRdtase_dom_sf"/>
</dbReference>
<dbReference type="InterPro" id="IPR020471">
    <property type="entry name" value="AKR"/>
</dbReference>
<evidence type="ECO:0000259" key="1">
    <source>
        <dbReference type="Pfam" id="PF00248"/>
    </source>
</evidence>
<evidence type="ECO:0000313" key="3">
    <source>
        <dbReference type="Proteomes" id="UP000318582"/>
    </source>
</evidence>
<dbReference type="CDD" id="cd19099">
    <property type="entry name" value="AKR_unchar"/>
    <property type="match status" value="1"/>
</dbReference>
<dbReference type="Pfam" id="PF00248">
    <property type="entry name" value="Aldo_ket_red"/>
    <property type="match status" value="1"/>
</dbReference>
<comment type="caution">
    <text evidence="2">The sequence shown here is derived from an EMBL/GenBank/DDBJ whole genome shotgun (WGS) entry which is preliminary data.</text>
</comment>
<accession>A0A507DV66</accession>
<proteinExistence type="predicted"/>
<gene>
    <name evidence="2" type="ORF">PhCBS80983_g05302</name>
</gene>
<dbReference type="AlphaFoldDB" id="A0A507DV66"/>
<organism evidence="2 3">
    <name type="scientific">Powellomyces hirtus</name>
    <dbReference type="NCBI Taxonomy" id="109895"/>
    <lineage>
        <taxon>Eukaryota</taxon>
        <taxon>Fungi</taxon>
        <taxon>Fungi incertae sedis</taxon>
        <taxon>Chytridiomycota</taxon>
        <taxon>Chytridiomycota incertae sedis</taxon>
        <taxon>Chytridiomycetes</taxon>
        <taxon>Spizellomycetales</taxon>
        <taxon>Powellomycetaceae</taxon>
        <taxon>Powellomyces</taxon>
    </lineage>
</organism>
<dbReference type="STRING" id="109895.A0A507DV66"/>
<reference evidence="2 3" key="1">
    <citation type="journal article" date="2019" name="Sci. Rep.">
        <title>Comparative genomics of chytrid fungi reveal insights into the obligate biotrophic and pathogenic lifestyle of Synchytrium endobioticum.</title>
        <authorList>
            <person name="van de Vossenberg B.T.L.H."/>
            <person name="Warris S."/>
            <person name="Nguyen H.D.T."/>
            <person name="van Gent-Pelzer M.P.E."/>
            <person name="Joly D.L."/>
            <person name="van de Geest H.C."/>
            <person name="Bonants P.J.M."/>
            <person name="Smith D.S."/>
            <person name="Levesque C.A."/>
            <person name="van der Lee T.A.J."/>
        </authorList>
    </citation>
    <scope>NUCLEOTIDE SEQUENCE [LARGE SCALE GENOMIC DNA]</scope>
    <source>
        <strain evidence="2 3">CBS 809.83</strain>
    </source>
</reference>
<protein>
    <recommendedName>
        <fullName evidence="1">NADP-dependent oxidoreductase domain-containing protein</fullName>
    </recommendedName>
</protein>
<dbReference type="InterPro" id="IPR023210">
    <property type="entry name" value="NADP_OxRdtase_dom"/>
</dbReference>
<feature type="domain" description="NADP-dependent oxidoreductase" evidence="1">
    <location>
        <begin position="77"/>
        <end position="229"/>
    </location>
</feature>